<reference evidence="1 2" key="1">
    <citation type="journal article" date="2011" name="J. Bacteriol.">
        <title>Whole-genome shotgun sequencing of the sulfur-oxidizing chemoautotroph Tetrathiobacter kashmirensis.</title>
        <authorList>
            <person name="Ghosh W."/>
            <person name="George A."/>
            <person name="Agarwal A."/>
            <person name="Raj P."/>
            <person name="Alam M."/>
            <person name="Pyne P."/>
            <person name="Das Gupta S.K."/>
        </authorList>
    </citation>
    <scope>NUCLEOTIDE SEQUENCE [LARGE SCALE GENOMIC DNA]</scope>
    <source>
        <strain evidence="1 2">WT001</strain>
    </source>
</reference>
<dbReference type="KEGG" id="aka:TKWG_07720"/>
<organism evidence="1 2">
    <name type="scientific">Advenella kashmirensis (strain DSM 17095 / LMG 22695 / WT001)</name>
    <name type="common">Tetrathiobacter kashmirensis</name>
    <dbReference type="NCBI Taxonomy" id="1036672"/>
    <lineage>
        <taxon>Bacteria</taxon>
        <taxon>Pseudomonadati</taxon>
        <taxon>Pseudomonadota</taxon>
        <taxon>Betaproteobacteria</taxon>
        <taxon>Burkholderiales</taxon>
        <taxon>Alcaligenaceae</taxon>
    </lineage>
</organism>
<dbReference type="Proteomes" id="UP000005267">
    <property type="component" value="Chromosome"/>
</dbReference>
<evidence type="ECO:0000313" key="1">
    <source>
        <dbReference type="EMBL" id="AFK61961.1"/>
    </source>
</evidence>
<gene>
    <name evidence="1" type="ordered locus">TKWG_07720</name>
</gene>
<evidence type="ECO:0000313" key="2">
    <source>
        <dbReference type="Proteomes" id="UP000005267"/>
    </source>
</evidence>
<name>I3UAC3_ADVKW</name>
<proteinExistence type="predicted"/>
<reference evidence="2" key="2">
    <citation type="journal article" date="2013" name="PLoS ONE">
        <title>Genome implosion elicits host-confinement in Alcaligenaceae: evidence from the comparative genomics of Tetrathiobacter kashmirensis, a pathogen in the making.</title>
        <authorList>
            <person name="Ghosh W."/>
            <person name="Alam M."/>
            <person name="Roy C."/>
            <person name="Pyne P."/>
            <person name="George A."/>
            <person name="Chakraborty R."/>
            <person name="Majumder S."/>
            <person name="Agarwal A."/>
            <person name="Chakraborty S."/>
            <person name="Majumdar S."/>
            <person name="Gupta S.K."/>
        </authorList>
    </citation>
    <scope>NUCLEOTIDE SEQUENCE [LARGE SCALE GENOMIC DNA]</scope>
    <source>
        <strain evidence="2">WT001</strain>
    </source>
</reference>
<dbReference type="HOGENOM" id="CLU_2327606_0_0_4"/>
<accession>I3UAC3</accession>
<protein>
    <submittedName>
        <fullName evidence="1">Uncharacterized protein</fullName>
    </submittedName>
</protein>
<keyword evidence="2" id="KW-1185">Reference proteome</keyword>
<dbReference type="EMBL" id="CP003555">
    <property type="protein sequence ID" value="AFK61961.1"/>
    <property type="molecule type" value="Genomic_DNA"/>
</dbReference>
<dbReference type="AlphaFoldDB" id="I3UAC3"/>
<sequence>MKIIAAFAFFRKFPEPVFFQKVKLMHFFLLIKAVEELFFTGISLPIGSWAPIGGGCAPLLLPKAIIWIANPKKQALLLTNACEVPVCPERFGEQKNGG</sequence>